<dbReference type="CAZy" id="GT51">
    <property type="family name" value="Glycosyltransferase Family 51"/>
</dbReference>
<dbReference type="PROSITE" id="PS51178">
    <property type="entry name" value="PASTA"/>
    <property type="match status" value="1"/>
</dbReference>
<keyword evidence="11" id="KW-0961">Cell wall biogenesis/degradation</keyword>
<feature type="region of interest" description="Disordered" evidence="14">
    <location>
        <begin position="1"/>
        <end position="30"/>
    </location>
</feature>
<dbReference type="GO" id="GO:0071555">
    <property type="term" value="P:cell wall organization"/>
    <property type="evidence" value="ECO:0007669"/>
    <property type="project" value="UniProtKB-KW"/>
</dbReference>
<dbReference type="Gene3D" id="3.30.10.20">
    <property type="match status" value="2"/>
</dbReference>
<keyword evidence="4" id="KW-0645">Protease</keyword>
<evidence type="ECO:0000259" key="15">
    <source>
        <dbReference type="PROSITE" id="PS51178"/>
    </source>
</evidence>
<organism evidence="16">
    <name type="scientific">uncultured actinobacterium HF4000_04C13</name>
    <dbReference type="NCBI Taxonomy" id="711002"/>
    <lineage>
        <taxon>Bacteria</taxon>
        <taxon>Bacillati</taxon>
        <taxon>Actinomycetota</taxon>
        <taxon>Actinomycetes</taxon>
        <taxon>environmental samples</taxon>
    </lineage>
</organism>
<proteinExistence type="inferred from homology"/>
<comment type="catalytic activity">
    <reaction evidence="12">
        <text>Preferential cleavage: (Ac)2-L-Lys-D-Ala-|-D-Ala. Also transpeptidation of peptidyl-alanyl moieties that are N-acyl substituents of D-alanine.</text>
        <dbReference type="EC" id="3.4.16.4"/>
    </reaction>
</comment>
<dbReference type="PANTHER" id="PTHR32282:SF33">
    <property type="entry name" value="PEPTIDOGLYCAN GLYCOSYLTRANSFERASE"/>
    <property type="match status" value="1"/>
</dbReference>
<dbReference type="Gene3D" id="1.10.3810.10">
    <property type="entry name" value="Biosynthetic peptidoglycan transglycosylase-like"/>
    <property type="match status" value="1"/>
</dbReference>
<dbReference type="InterPro" id="IPR023346">
    <property type="entry name" value="Lysozyme-like_dom_sf"/>
</dbReference>
<accession>E0XVB2</accession>
<dbReference type="FunFam" id="1.10.3810.10:FF:000001">
    <property type="entry name" value="Penicillin-binding protein 1A"/>
    <property type="match status" value="1"/>
</dbReference>
<comment type="similarity">
    <text evidence="2">In the N-terminal section; belongs to the glycosyltransferase 51 family.</text>
</comment>
<sequence>MEVRAKPPGTSSTPHVVPVTRRAYGPSGGQTGRMRILPPGLVRVACVVTALASVATSCYRYETRDFDITIPEQAESSTVVARDGRHIITLVAPENRTSARTLEEIPQMVRDAVIAIEDERFYIHDGFDLKAIIRAARTNLEAGGISQGGSTITQQYVKLAIIRNSEQTASRKLEEVWYATRLEDQYGKDFILLQYLNTVYLGHGAYGVKAAAQTYFNKDVADLNLSEAALIAGIIQLPGRYNPFLNYSKSLKRSHMVLDRMLANDYITQEQHEAAASMPPRLEEYSARLETRYPAGHFVEEVRRWFLDNPAFGASRGTRERLLFEGGLRIETTIDLDLQAAAEQSVEDHLPSGRGNPDAAVVVLETGTGQVLAMVGGRDFFGTDDDAKVNLAVGAGRQVGSSMKTIGMAAALEAGWKVTATYPAPNVLEFEIPGAGDDNKVWRVTGGVGGHDATEARFEHGIQALLQFYLREEHTDVPPDHVETIRIVKEVKAKDREAGDDETEITYQAVNLTQWVANRRYDFDRERLFRDRVHAIEAIPTWSWDPPEGEDLVAPPGAEEVTLIRALRSSLNTVFAQLSMDMGAHRVVSMARRLGIRSTIQRVNSNILGTSNVTMLDMATAYHTLANRGVTIAPSYVTRIARADGTTLWSWTREQSRVLDARLADQVTWILEGAVSQGTGWRAQLEDRPSAGKTGTTQNYADAVFVGYTPQRTTAVWVGYPEAQIPMIPPTTDRKVYGGTYPAMIWKDVMEAAHQGLPAEEFASIIPTRSVLPTPATPTTTVAVEVPDDGRIPTPDLLGLTLENARALLAGSVGEIRIVSVVEVEMEGTEAGTIIGQAPAVGSWIQPGGSLLLEVTVEPPPMSPVVVPEVVERLLANVTPLLESLGLGYQVIRVADPDEPDWISDLVWSQDPAAGTVVEPGTVMILRVAP</sequence>
<keyword evidence="8" id="KW-0133">Cell shape</keyword>
<dbReference type="GO" id="GO:0009252">
    <property type="term" value="P:peptidoglycan biosynthetic process"/>
    <property type="evidence" value="ECO:0007669"/>
    <property type="project" value="UniProtKB-KW"/>
</dbReference>
<comment type="similarity">
    <text evidence="1">In the C-terminal section; belongs to the transpeptidase family.</text>
</comment>
<dbReference type="SUPFAM" id="SSF53955">
    <property type="entry name" value="Lysozyme-like"/>
    <property type="match status" value="1"/>
</dbReference>
<dbReference type="PANTHER" id="PTHR32282">
    <property type="entry name" value="BINDING PROTEIN TRANSPEPTIDASE, PUTATIVE-RELATED"/>
    <property type="match status" value="1"/>
</dbReference>
<keyword evidence="5" id="KW-0328">Glycosyltransferase</keyword>
<keyword evidence="6" id="KW-0808">Transferase</keyword>
<evidence type="ECO:0000256" key="7">
    <source>
        <dbReference type="ARBA" id="ARBA00022801"/>
    </source>
</evidence>
<evidence type="ECO:0000256" key="8">
    <source>
        <dbReference type="ARBA" id="ARBA00022960"/>
    </source>
</evidence>
<dbReference type="SUPFAM" id="SSF56601">
    <property type="entry name" value="beta-lactamase/transpeptidase-like"/>
    <property type="match status" value="2"/>
</dbReference>
<dbReference type="GO" id="GO:0008360">
    <property type="term" value="P:regulation of cell shape"/>
    <property type="evidence" value="ECO:0007669"/>
    <property type="project" value="UniProtKB-KW"/>
</dbReference>
<evidence type="ECO:0000256" key="12">
    <source>
        <dbReference type="ARBA" id="ARBA00034000"/>
    </source>
</evidence>
<dbReference type="GO" id="GO:0009002">
    <property type="term" value="F:serine-type D-Ala-D-Ala carboxypeptidase activity"/>
    <property type="evidence" value="ECO:0007669"/>
    <property type="project" value="UniProtKB-EC"/>
</dbReference>
<dbReference type="InterPro" id="IPR012338">
    <property type="entry name" value="Beta-lactam/transpept-like"/>
</dbReference>
<keyword evidence="10" id="KW-0511">Multifunctional enzyme</keyword>
<comment type="catalytic activity">
    <reaction evidence="13">
        <text>[GlcNAc-(1-&gt;4)-Mur2Ac(oyl-L-Ala-gamma-D-Glu-L-Lys-D-Ala-D-Ala)](n)-di-trans,octa-cis-undecaprenyl diphosphate + beta-D-GlcNAc-(1-&gt;4)-Mur2Ac(oyl-L-Ala-gamma-D-Glu-L-Lys-D-Ala-D-Ala)-di-trans,octa-cis-undecaprenyl diphosphate = [GlcNAc-(1-&gt;4)-Mur2Ac(oyl-L-Ala-gamma-D-Glu-L-Lys-D-Ala-D-Ala)](n+1)-di-trans,octa-cis-undecaprenyl diphosphate + di-trans,octa-cis-undecaprenyl diphosphate + H(+)</text>
        <dbReference type="Rhea" id="RHEA:23708"/>
        <dbReference type="Rhea" id="RHEA-COMP:9602"/>
        <dbReference type="Rhea" id="RHEA-COMP:9603"/>
        <dbReference type="ChEBI" id="CHEBI:15378"/>
        <dbReference type="ChEBI" id="CHEBI:58405"/>
        <dbReference type="ChEBI" id="CHEBI:60033"/>
        <dbReference type="ChEBI" id="CHEBI:78435"/>
        <dbReference type="EC" id="2.4.99.28"/>
    </reaction>
</comment>
<evidence type="ECO:0000256" key="2">
    <source>
        <dbReference type="ARBA" id="ARBA00007739"/>
    </source>
</evidence>
<evidence type="ECO:0000256" key="13">
    <source>
        <dbReference type="ARBA" id="ARBA00049902"/>
    </source>
</evidence>
<dbReference type="GO" id="GO:0030288">
    <property type="term" value="C:outer membrane-bounded periplasmic space"/>
    <property type="evidence" value="ECO:0007669"/>
    <property type="project" value="TreeGrafter"/>
</dbReference>
<dbReference type="SMART" id="SM00740">
    <property type="entry name" value="PASTA"/>
    <property type="match status" value="2"/>
</dbReference>
<dbReference type="Pfam" id="PF00912">
    <property type="entry name" value="Transgly"/>
    <property type="match status" value="1"/>
</dbReference>
<evidence type="ECO:0000313" key="16">
    <source>
        <dbReference type="EMBL" id="ADI18353.1"/>
    </source>
</evidence>
<dbReference type="InterPro" id="IPR001460">
    <property type="entry name" value="PCN-bd_Tpept"/>
</dbReference>
<dbReference type="GO" id="GO:0006508">
    <property type="term" value="P:proteolysis"/>
    <property type="evidence" value="ECO:0007669"/>
    <property type="project" value="UniProtKB-KW"/>
</dbReference>
<dbReference type="InterPro" id="IPR036950">
    <property type="entry name" value="PBP_transglycosylase"/>
</dbReference>
<keyword evidence="3 16" id="KW-0121">Carboxypeptidase</keyword>
<evidence type="ECO:0000256" key="1">
    <source>
        <dbReference type="ARBA" id="ARBA00007090"/>
    </source>
</evidence>
<evidence type="ECO:0000256" key="14">
    <source>
        <dbReference type="SAM" id="MobiDB-lite"/>
    </source>
</evidence>
<dbReference type="GO" id="GO:0008955">
    <property type="term" value="F:peptidoglycan glycosyltransferase activity"/>
    <property type="evidence" value="ECO:0007669"/>
    <property type="project" value="UniProtKB-EC"/>
</dbReference>
<evidence type="ECO:0000256" key="9">
    <source>
        <dbReference type="ARBA" id="ARBA00022984"/>
    </source>
</evidence>
<dbReference type="GO" id="GO:0008658">
    <property type="term" value="F:penicillin binding"/>
    <property type="evidence" value="ECO:0007669"/>
    <property type="project" value="InterPro"/>
</dbReference>
<protein>
    <submittedName>
        <fullName evidence="16">Membrane carboxypeptidase (Penicillin-binding protein)</fullName>
    </submittedName>
</protein>
<dbReference type="InterPro" id="IPR050396">
    <property type="entry name" value="Glycosyltr_51/Transpeptidase"/>
</dbReference>
<dbReference type="InterPro" id="IPR005543">
    <property type="entry name" value="PASTA_dom"/>
</dbReference>
<reference evidence="16" key="1">
    <citation type="journal article" date="2011" name="Environ. Microbiol.">
        <title>Time-series analyses of Monterey Bay coastal microbial picoplankton using a 'genome proxy' microarray.</title>
        <authorList>
            <person name="Rich V.I."/>
            <person name="Pham V.D."/>
            <person name="Eppley J."/>
            <person name="Shi Y."/>
            <person name="DeLong E.F."/>
        </authorList>
    </citation>
    <scope>NUCLEOTIDE SEQUENCE</scope>
</reference>
<dbReference type="EMBL" id="GU474887">
    <property type="protein sequence ID" value="ADI18353.1"/>
    <property type="molecule type" value="Genomic_DNA"/>
</dbReference>
<evidence type="ECO:0000256" key="5">
    <source>
        <dbReference type="ARBA" id="ARBA00022676"/>
    </source>
</evidence>
<dbReference type="Pfam" id="PF00905">
    <property type="entry name" value="Transpeptidase"/>
    <property type="match status" value="1"/>
</dbReference>
<keyword evidence="7" id="KW-0378">Hydrolase</keyword>
<feature type="domain" description="PASTA" evidence="15">
    <location>
        <begin position="791"/>
        <end position="857"/>
    </location>
</feature>
<dbReference type="CDD" id="cd06577">
    <property type="entry name" value="PASTA_pknB"/>
    <property type="match status" value="2"/>
</dbReference>
<evidence type="ECO:0000256" key="11">
    <source>
        <dbReference type="ARBA" id="ARBA00023316"/>
    </source>
</evidence>
<evidence type="ECO:0000256" key="3">
    <source>
        <dbReference type="ARBA" id="ARBA00022645"/>
    </source>
</evidence>
<dbReference type="Pfam" id="PF03793">
    <property type="entry name" value="PASTA"/>
    <property type="match status" value="2"/>
</dbReference>
<evidence type="ECO:0000256" key="4">
    <source>
        <dbReference type="ARBA" id="ARBA00022670"/>
    </source>
</evidence>
<keyword evidence="9" id="KW-0573">Peptidoglycan synthesis</keyword>
<name>E0XVB2_9ACTN</name>
<evidence type="ECO:0000256" key="6">
    <source>
        <dbReference type="ARBA" id="ARBA00022679"/>
    </source>
</evidence>
<dbReference type="InterPro" id="IPR001264">
    <property type="entry name" value="Glyco_trans_51"/>
</dbReference>
<evidence type="ECO:0000256" key="10">
    <source>
        <dbReference type="ARBA" id="ARBA00023268"/>
    </source>
</evidence>
<dbReference type="AlphaFoldDB" id="E0XVB2"/>
<dbReference type="Gene3D" id="3.40.710.10">
    <property type="entry name" value="DD-peptidase/beta-lactamase superfamily"/>
    <property type="match status" value="2"/>
</dbReference>